<evidence type="ECO:0000313" key="2">
    <source>
        <dbReference type="Proteomes" id="UP000808349"/>
    </source>
</evidence>
<evidence type="ECO:0000313" key="1">
    <source>
        <dbReference type="EMBL" id="MBK9717117.1"/>
    </source>
</evidence>
<dbReference type="AlphaFoldDB" id="A0A9D7XGR4"/>
<gene>
    <name evidence="1" type="ORF">IPO85_06325</name>
</gene>
<protein>
    <submittedName>
        <fullName evidence="1">Uncharacterized protein</fullName>
    </submittedName>
</protein>
<name>A0A9D7XGR4_9BACT</name>
<dbReference type="EMBL" id="JADKFW010000004">
    <property type="protein sequence ID" value="MBK9717117.1"/>
    <property type="molecule type" value="Genomic_DNA"/>
</dbReference>
<dbReference type="Proteomes" id="UP000808349">
    <property type="component" value="Unassembled WGS sequence"/>
</dbReference>
<organism evidence="1 2">
    <name type="scientific">Candidatus Defluviibacterium haderslevense</name>
    <dbReference type="NCBI Taxonomy" id="2981993"/>
    <lineage>
        <taxon>Bacteria</taxon>
        <taxon>Pseudomonadati</taxon>
        <taxon>Bacteroidota</taxon>
        <taxon>Saprospiria</taxon>
        <taxon>Saprospirales</taxon>
        <taxon>Saprospiraceae</taxon>
        <taxon>Candidatus Defluviibacterium</taxon>
    </lineage>
</organism>
<comment type="caution">
    <text evidence="1">The sequence shown here is derived from an EMBL/GenBank/DDBJ whole genome shotgun (WGS) entry which is preliminary data.</text>
</comment>
<proteinExistence type="predicted"/>
<dbReference type="SUPFAM" id="SSF110296">
    <property type="entry name" value="Oligoxyloglucan reducing end-specific cellobiohydrolase"/>
    <property type="match status" value="1"/>
</dbReference>
<accession>A0A9D7XGR4</accession>
<reference evidence="1 2" key="1">
    <citation type="submission" date="2020-10" db="EMBL/GenBank/DDBJ databases">
        <title>Connecting structure to function with the recovery of over 1000 high-quality activated sludge metagenome-assembled genomes encoding full-length rRNA genes using long-read sequencing.</title>
        <authorList>
            <person name="Singleton C.M."/>
            <person name="Petriglieri F."/>
            <person name="Kristensen J.M."/>
            <person name="Kirkegaard R.H."/>
            <person name="Michaelsen T.Y."/>
            <person name="Andersen M.H."/>
            <person name="Karst S.M."/>
            <person name="Dueholm M.S."/>
            <person name="Nielsen P.H."/>
            <person name="Albertsen M."/>
        </authorList>
    </citation>
    <scope>NUCLEOTIDE SEQUENCE [LARGE SCALE GENOMIC DNA]</scope>
    <source>
        <strain evidence="1">Ribe_18-Q3-R11-54_BAT3C.373</strain>
    </source>
</reference>
<sequence length="526" mass="63038">MKLNGPNGMTLLDGIYLEKTQELMILTGSFQVYKSKDFGEHWKHIEMNFDSKHTIYYDATRVYSSYFHQTKANKIIYKMPNDSIYFLLGQGLYCFNPLNQLILIDSLCNPDNCHIGNDGYIFRWNYKEMLFSNDFGRTFKIYKNKVDSWEEILFNDSTVLYSLFNYEHLFMKLTDNQNHEINVPNDEIYPHEFYKQNFFYSRKFNIKPRIYYNNDGRPIFTEDNGAHWMPFDNEIENYTIDKIFEYNDHVLLICKNEYFFKSLSEKIWNNIKSLQIDYGVFNAQYISTIGWIVFSSHGITILKNNNKEVYLLTPKNEPIISDLSICSSGQILAKVGYNRQLSINNGIGWKQIELNIKETSHELQQRKLGSNTSYFYHFDYESRLIKIFNCDFEIIHQFVLPDSAKLFVDVILTNDEIHKFNLLCLDRILYTSSLVKPWKQYEIPHFEIEYSTIFNDNNIFICYDGIVNYSDNYGETWKQFISDSNFFYYHILCYLYGYLYWTEYNQNLEGNRSNFFFIFVTRFWKN</sequence>